<dbReference type="SUPFAM" id="SSF48403">
    <property type="entry name" value="Ankyrin repeat"/>
    <property type="match status" value="1"/>
</dbReference>
<dbReference type="Proteomes" id="UP001293593">
    <property type="component" value="Unassembled WGS sequence"/>
</dbReference>
<sequence>MERDNSGSLPIHLACKEGHVKIAQELLQYCLDPADMVNDRGQNLLHIACTYRNYELVRYLLEDPKHEMMINQKDINGNTPLHLATISWHAKIVHALTWDKRVYLSELNHDNLTALDIAEVRQGTSVSLSQRLTWNALVSAGTPPSSVRFHPKKVETDSTTSDIDKQTHTTEQYKDRIDTLIVVSTLIITTSYAVGFTFPGDVEQGILILLNRPMFHLFILSLTISAFGAISSTIILMWARLGDPPSSGFCS</sequence>
<gene>
    <name evidence="11" type="ORF">QN277_011855</name>
</gene>
<evidence type="ECO:0000256" key="2">
    <source>
        <dbReference type="ARBA" id="ARBA00004413"/>
    </source>
</evidence>
<dbReference type="SMART" id="SM00248">
    <property type="entry name" value="ANK"/>
    <property type="match status" value="3"/>
</dbReference>
<evidence type="ECO:0000256" key="3">
    <source>
        <dbReference type="ARBA" id="ARBA00022692"/>
    </source>
</evidence>
<dbReference type="InterPro" id="IPR002110">
    <property type="entry name" value="Ankyrin_rpt"/>
</dbReference>
<dbReference type="AlphaFoldDB" id="A0AAE1MZQ1"/>
<dbReference type="EMBL" id="JAWXYG010000002">
    <property type="protein sequence ID" value="KAK4280207.1"/>
    <property type="molecule type" value="Genomic_DNA"/>
</dbReference>
<reference evidence="11" key="1">
    <citation type="submission" date="2023-10" db="EMBL/GenBank/DDBJ databases">
        <title>Chromosome-level genome of the transformable northern wattle, Acacia crassicarpa.</title>
        <authorList>
            <person name="Massaro I."/>
            <person name="Sinha N.R."/>
            <person name="Poethig S."/>
            <person name="Leichty A.R."/>
        </authorList>
    </citation>
    <scope>NUCLEOTIDE SEQUENCE</scope>
    <source>
        <strain evidence="11">Acra3RX</strain>
        <tissue evidence="11">Leaf</tissue>
    </source>
</reference>
<dbReference type="PANTHER" id="PTHR24186">
    <property type="entry name" value="PROTEIN PHOSPHATASE 1 REGULATORY SUBUNIT"/>
    <property type="match status" value="1"/>
</dbReference>
<feature type="transmembrane region" description="Helical" evidence="9">
    <location>
        <begin position="218"/>
        <end position="239"/>
    </location>
</feature>
<evidence type="ECO:0000256" key="7">
    <source>
        <dbReference type="ARBA" id="ARBA00023136"/>
    </source>
</evidence>
<dbReference type="PROSITE" id="PS50088">
    <property type="entry name" value="ANK_REPEAT"/>
    <property type="match status" value="1"/>
</dbReference>
<evidence type="ECO:0000256" key="1">
    <source>
        <dbReference type="ARBA" id="ARBA00004141"/>
    </source>
</evidence>
<dbReference type="Gene3D" id="1.25.40.20">
    <property type="entry name" value="Ankyrin repeat-containing domain"/>
    <property type="match status" value="1"/>
</dbReference>
<comment type="caution">
    <text evidence="11">The sequence shown here is derived from an EMBL/GenBank/DDBJ whole genome shotgun (WGS) entry which is preliminary data.</text>
</comment>
<dbReference type="InterPro" id="IPR036770">
    <property type="entry name" value="Ankyrin_rpt-contain_sf"/>
</dbReference>
<evidence type="ECO:0000259" key="10">
    <source>
        <dbReference type="Pfam" id="PF13962"/>
    </source>
</evidence>
<keyword evidence="5 9" id="KW-1133">Transmembrane helix</keyword>
<evidence type="ECO:0000256" key="8">
    <source>
        <dbReference type="PROSITE-ProRule" id="PRU00023"/>
    </source>
</evidence>
<dbReference type="InterPro" id="IPR026961">
    <property type="entry name" value="PGG_dom"/>
</dbReference>
<evidence type="ECO:0000256" key="9">
    <source>
        <dbReference type="SAM" id="Phobius"/>
    </source>
</evidence>
<feature type="domain" description="PGG" evidence="10">
    <location>
        <begin position="171"/>
        <end position="241"/>
    </location>
</feature>
<comment type="subcellular location">
    <subcellularLocation>
        <location evidence="2">Cell membrane</location>
        <topology evidence="2">Peripheral membrane protein</topology>
        <orientation evidence="2">Cytoplasmic side</orientation>
    </subcellularLocation>
    <subcellularLocation>
        <location evidence="1">Membrane</location>
        <topology evidence="1">Multi-pass membrane protein</topology>
    </subcellularLocation>
</comment>
<evidence type="ECO:0000256" key="5">
    <source>
        <dbReference type="ARBA" id="ARBA00022989"/>
    </source>
</evidence>
<dbReference type="PANTHER" id="PTHR24186:SF46">
    <property type="entry name" value="PROTEIN ACCELERATED CELL DEATH 6-LIKE"/>
    <property type="match status" value="1"/>
</dbReference>
<evidence type="ECO:0000313" key="11">
    <source>
        <dbReference type="EMBL" id="KAK4280207.1"/>
    </source>
</evidence>
<evidence type="ECO:0000313" key="12">
    <source>
        <dbReference type="Proteomes" id="UP001293593"/>
    </source>
</evidence>
<accession>A0AAE1MZQ1</accession>
<organism evidence="11 12">
    <name type="scientific">Acacia crassicarpa</name>
    <name type="common">northern wattle</name>
    <dbReference type="NCBI Taxonomy" id="499986"/>
    <lineage>
        <taxon>Eukaryota</taxon>
        <taxon>Viridiplantae</taxon>
        <taxon>Streptophyta</taxon>
        <taxon>Embryophyta</taxon>
        <taxon>Tracheophyta</taxon>
        <taxon>Spermatophyta</taxon>
        <taxon>Magnoliopsida</taxon>
        <taxon>eudicotyledons</taxon>
        <taxon>Gunneridae</taxon>
        <taxon>Pentapetalae</taxon>
        <taxon>rosids</taxon>
        <taxon>fabids</taxon>
        <taxon>Fabales</taxon>
        <taxon>Fabaceae</taxon>
        <taxon>Caesalpinioideae</taxon>
        <taxon>mimosoid clade</taxon>
        <taxon>Acacieae</taxon>
        <taxon>Acacia</taxon>
    </lineage>
</organism>
<keyword evidence="4" id="KW-0677">Repeat</keyword>
<proteinExistence type="predicted"/>
<dbReference type="Pfam" id="PF13962">
    <property type="entry name" value="PGG"/>
    <property type="match status" value="1"/>
</dbReference>
<keyword evidence="12" id="KW-1185">Reference proteome</keyword>
<feature type="transmembrane region" description="Helical" evidence="9">
    <location>
        <begin position="180"/>
        <end position="198"/>
    </location>
</feature>
<dbReference type="Pfam" id="PF12796">
    <property type="entry name" value="Ank_2"/>
    <property type="match status" value="1"/>
</dbReference>
<protein>
    <recommendedName>
        <fullName evidence="10">PGG domain-containing protein</fullName>
    </recommendedName>
</protein>
<keyword evidence="6 8" id="KW-0040">ANK repeat</keyword>
<dbReference type="GO" id="GO:0005886">
    <property type="term" value="C:plasma membrane"/>
    <property type="evidence" value="ECO:0007669"/>
    <property type="project" value="UniProtKB-SubCell"/>
</dbReference>
<evidence type="ECO:0000256" key="4">
    <source>
        <dbReference type="ARBA" id="ARBA00022737"/>
    </source>
</evidence>
<name>A0AAE1MZQ1_9FABA</name>
<keyword evidence="3 9" id="KW-0812">Transmembrane</keyword>
<feature type="repeat" description="ANK" evidence="8">
    <location>
        <begin position="6"/>
        <end position="28"/>
    </location>
</feature>
<evidence type="ECO:0000256" key="6">
    <source>
        <dbReference type="ARBA" id="ARBA00023043"/>
    </source>
</evidence>
<keyword evidence="7 9" id="KW-0472">Membrane</keyword>
<dbReference type="PROSITE" id="PS50297">
    <property type="entry name" value="ANK_REP_REGION"/>
    <property type="match status" value="1"/>
</dbReference>